<sequence>MKRTTAVKRTLAWVMALILALSMNSAVFAETVAKPAAKVADGPIEVWNAYVTGNHKEENKLGTYNSLKEALAAAKDNSESTKLVYVRENYTLTEDVTVPENVKLAVYGRDNGQGYKGATLTVPNGKILTVSAACNRFDIFWGCVLDVQSGGKVLLEGGTYSSKGCVYIAPQDKEKEKGTLKGTLSVPENKKLFRWSNYYWSNTEDKAIAKITTAEGRTTYCDNSSNIAPASGETLTLLKDVEANQTISGDNAVVDLNGHTWTGKATAITFSGKNAVIKNGTVKAGATTKNLIKVGNADVTIASDAVIDGGAKFGIVAEKNAVIKVEGTVKSTETFAISGNGTDNNLDNKTEITIKEPAVVSSEKAAAIYQPHFGVLKIEGGQITGKTGVEIRSGTLNMNGGKVTGSDAFQYQNNDNGITTQGAGIAVVQHVTKLPIHVTISGGTIEGSKALYEYNPNLQENFKDVKLSITGGTFNKTGTAADAASVYSENYEDFITGGTYNTILDTKYYDEAKYMQYKLDDKNLPGTVVPYTFEPEVTINKPDVSQGDPASVSQSTADAAAKDAKEAVKAILEGKTPQGISEEDAAKIRELLKDITSKDEVRVTITIYANKLDDNNVTANEKDLIHSLASGDEKAAAYLDFSVVMKVVRKAENSIETTEDNIQLTSVHTPLEFAIQVDPSLIKDQSVRIVRIHNGVPEILPTDQINRETGTIWMSTDKFSTYALLTSETVTVNFDTMGGTPVQPQTVRFHSAITRPEDPVRKGFTFAGWYTDKNYRLTYDFNTLVDSPFTLYAKWVKDEEAAAGSNGNQNGPQAGSSSQDEKNTPAQAVKTGDDTSLTGWFVTMLLAAIAASILFIRRHKKS</sequence>
<dbReference type="AlphaFoldDB" id="A0A9J6QR62"/>
<gene>
    <name evidence="5" type="ORF">OBO34_15675</name>
</gene>
<evidence type="ECO:0000256" key="1">
    <source>
        <dbReference type="ARBA" id="ARBA00004196"/>
    </source>
</evidence>
<keyword evidence="3" id="KW-1133">Transmembrane helix</keyword>
<feature type="transmembrane region" description="Helical" evidence="3">
    <location>
        <begin position="837"/>
        <end position="856"/>
    </location>
</feature>
<dbReference type="Proteomes" id="UP001065549">
    <property type="component" value="Unassembled WGS sequence"/>
</dbReference>
<organism evidence="5 6">
    <name type="scientific">Hominibacterium faecale</name>
    <dbReference type="NCBI Taxonomy" id="2839743"/>
    <lineage>
        <taxon>Bacteria</taxon>
        <taxon>Bacillati</taxon>
        <taxon>Bacillota</taxon>
        <taxon>Clostridia</taxon>
        <taxon>Peptostreptococcales</taxon>
        <taxon>Anaerovoracaceae</taxon>
        <taxon>Hominibacterium</taxon>
    </lineage>
</organism>
<accession>A0A9J6QR62</accession>
<dbReference type="Pfam" id="PF09479">
    <property type="entry name" value="Flg_new"/>
    <property type="match status" value="1"/>
</dbReference>
<comment type="caution">
    <text evidence="5">The sequence shown here is derived from an EMBL/GenBank/DDBJ whole genome shotgun (WGS) entry which is preliminary data.</text>
</comment>
<keyword evidence="3" id="KW-0812">Transmembrane</keyword>
<dbReference type="Gene3D" id="2.60.40.4270">
    <property type="entry name" value="Listeria-Bacteroides repeat domain"/>
    <property type="match status" value="1"/>
</dbReference>
<dbReference type="RefSeq" id="WP_253020878.1">
    <property type="nucleotide sequence ID" value="NZ_JAOSHN010000006.1"/>
</dbReference>
<evidence type="ECO:0000313" key="6">
    <source>
        <dbReference type="Proteomes" id="UP001065549"/>
    </source>
</evidence>
<feature type="chain" id="PRO_5039913220" evidence="4">
    <location>
        <begin position="30"/>
        <end position="862"/>
    </location>
</feature>
<evidence type="ECO:0000256" key="2">
    <source>
        <dbReference type="SAM" id="MobiDB-lite"/>
    </source>
</evidence>
<keyword evidence="4" id="KW-0732">Signal</keyword>
<feature type="compositionally biased region" description="Polar residues" evidence="2">
    <location>
        <begin position="805"/>
        <end position="818"/>
    </location>
</feature>
<evidence type="ECO:0000313" key="5">
    <source>
        <dbReference type="EMBL" id="MCU7379784.1"/>
    </source>
</evidence>
<evidence type="ECO:0000256" key="4">
    <source>
        <dbReference type="SAM" id="SignalP"/>
    </source>
</evidence>
<keyword evidence="6" id="KW-1185">Reference proteome</keyword>
<keyword evidence="3" id="KW-0472">Membrane</keyword>
<feature type="signal peptide" evidence="4">
    <location>
        <begin position="1"/>
        <end position="29"/>
    </location>
</feature>
<dbReference type="GO" id="GO:0030313">
    <property type="term" value="C:cell envelope"/>
    <property type="evidence" value="ECO:0007669"/>
    <property type="project" value="UniProtKB-SubCell"/>
</dbReference>
<protein>
    <submittedName>
        <fullName evidence="5">InlB B-repeat-containing protein</fullName>
    </submittedName>
</protein>
<name>A0A9J6QR62_9FIRM</name>
<dbReference type="EMBL" id="JAOSHN010000006">
    <property type="protein sequence ID" value="MCU7379784.1"/>
    <property type="molecule type" value="Genomic_DNA"/>
</dbReference>
<dbReference type="InterPro" id="IPR042229">
    <property type="entry name" value="Listeria/Bacterioides_rpt_sf"/>
</dbReference>
<evidence type="ECO:0000256" key="3">
    <source>
        <dbReference type="SAM" id="Phobius"/>
    </source>
</evidence>
<reference evidence="5" key="1">
    <citation type="submission" date="2022-09" db="EMBL/GenBank/DDBJ databases">
        <title>Culturomic study of gut microbiota in children with autism spectrum disorder.</title>
        <authorList>
            <person name="Efimov B.A."/>
            <person name="Chaplin A.V."/>
            <person name="Sokolova S.R."/>
            <person name="Pikina A.P."/>
            <person name="Korzhanova M."/>
            <person name="Belova V."/>
            <person name="Korostin D."/>
        </authorList>
    </citation>
    <scope>NUCLEOTIDE SEQUENCE</scope>
    <source>
        <strain evidence="5">ASD5510</strain>
    </source>
</reference>
<dbReference type="NCBIfam" id="TIGR02543">
    <property type="entry name" value="List_Bact_rpt"/>
    <property type="match status" value="1"/>
</dbReference>
<feature type="region of interest" description="Disordered" evidence="2">
    <location>
        <begin position="802"/>
        <end position="831"/>
    </location>
</feature>
<comment type="subcellular location">
    <subcellularLocation>
        <location evidence="1">Cell envelope</location>
    </subcellularLocation>
</comment>
<proteinExistence type="predicted"/>
<dbReference type="InterPro" id="IPR013378">
    <property type="entry name" value="InlB-like_B-rpt"/>
</dbReference>